<gene>
    <name evidence="1" type="ORF">B0O95_11922</name>
</gene>
<organism evidence="1 2">
    <name type="scientific">Mycetohabitans endofungorum</name>
    <dbReference type="NCBI Taxonomy" id="417203"/>
    <lineage>
        <taxon>Bacteria</taxon>
        <taxon>Pseudomonadati</taxon>
        <taxon>Pseudomonadota</taxon>
        <taxon>Betaproteobacteria</taxon>
        <taxon>Burkholderiales</taxon>
        <taxon>Burkholderiaceae</taxon>
        <taxon>Mycetohabitans</taxon>
    </lineage>
</organism>
<dbReference type="SUPFAM" id="SSF55909">
    <property type="entry name" value="Pentein"/>
    <property type="match status" value="1"/>
</dbReference>
<protein>
    <submittedName>
        <fullName evidence="1">Succinylarginine dihydrolase</fullName>
    </submittedName>
</protein>
<dbReference type="EMBL" id="PRDW01000019">
    <property type="protein sequence ID" value="PPB81449.1"/>
    <property type="molecule type" value="Genomic_DNA"/>
</dbReference>
<dbReference type="RefSeq" id="WP_146064092.1">
    <property type="nucleotide sequence ID" value="NZ_CP062179.1"/>
</dbReference>
<keyword evidence="1" id="KW-0378">Hydrolase</keyword>
<evidence type="ECO:0000313" key="2">
    <source>
        <dbReference type="Proteomes" id="UP000243096"/>
    </source>
</evidence>
<accession>A0A2P5K744</accession>
<dbReference type="Proteomes" id="UP000243096">
    <property type="component" value="Unassembled WGS sequence"/>
</dbReference>
<reference evidence="1 2" key="1">
    <citation type="submission" date="2018-01" db="EMBL/GenBank/DDBJ databases">
        <title>Genomic Encyclopedia of Type Strains, Phase III (KMG-III): the genomes of soil and plant-associated and newly described type strains.</title>
        <authorList>
            <person name="Whitman W."/>
        </authorList>
    </citation>
    <scope>NUCLEOTIDE SEQUENCE [LARGE SCALE GENOMIC DNA]</scope>
    <source>
        <strain evidence="1 2">HKI456</strain>
    </source>
</reference>
<evidence type="ECO:0000313" key="1">
    <source>
        <dbReference type="EMBL" id="PPB81449.1"/>
    </source>
</evidence>
<dbReference type="AlphaFoldDB" id="A0A2P5K744"/>
<sequence>MHYRDRLNADDLGDPQLLVQCCTALNELMQ</sequence>
<name>A0A2P5K744_9BURK</name>
<dbReference type="OrthoDB" id="248552at2"/>
<proteinExistence type="predicted"/>
<dbReference type="GO" id="GO:0016787">
    <property type="term" value="F:hydrolase activity"/>
    <property type="evidence" value="ECO:0007669"/>
    <property type="project" value="UniProtKB-KW"/>
</dbReference>
<comment type="caution">
    <text evidence="1">The sequence shown here is derived from an EMBL/GenBank/DDBJ whole genome shotgun (WGS) entry which is preliminary data.</text>
</comment>
<keyword evidence="2" id="KW-1185">Reference proteome</keyword>